<dbReference type="Gene3D" id="1.25.40.280">
    <property type="entry name" value="alix/aip1 like domains"/>
    <property type="match status" value="1"/>
</dbReference>
<feature type="region of interest" description="Disordered" evidence="1">
    <location>
        <begin position="72"/>
        <end position="110"/>
    </location>
</feature>
<feature type="compositionally biased region" description="Polar residues" evidence="1">
    <location>
        <begin position="1141"/>
        <end position="1166"/>
    </location>
</feature>
<feature type="region of interest" description="Disordered" evidence="1">
    <location>
        <begin position="482"/>
        <end position="509"/>
    </location>
</feature>
<feature type="region of interest" description="Disordered" evidence="1">
    <location>
        <begin position="1141"/>
        <end position="1167"/>
    </location>
</feature>
<gene>
    <name evidence="2" type="ORF">SCF082_LOCUS10239</name>
</gene>
<dbReference type="InterPro" id="IPR008979">
    <property type="entry name" value="Galactose-bd-like_sf"/>
</dbReference>
<dbReference type="SUPFAM" id="SSF49785">
    <property type="entry name" value="Galactose-binding domain-like"/>
    <property type="match status" value="1"/>
</dbReference>
<evidence type="ECO:0000313" key="2">
    <source>
        <dbReference type="EMBL" id="CAK9009306.1"/>
    </source>
</evidence>
<dbReference type="EMBL" id="CAXAMM010005967">
    <property type="protein sequence ID" value="CAK9009306.1"/>
    <property type="molecule type" value="Genomic_DNA"/>
</dbReference>
<feature type="compositionally biased region" description="Gly residues" evidence="1">
    <location>
        <begin position="19"/>
        <end position="31"/>
    </location>
</feature>
<name>A0ABP0J4R8_9DINO</name>
<feature type="compositionally biased region" description="Basic and acidic residues" evidence="1">
    <location>
        <begin position="1"/>
        <end position="18"/>
    </location>
</feature>
<feature type="region of interest" description="Disordered" evidence="1">
    <location>
        <begin position="1"/>
        <end position="33"/>
    </location>
</feature>
<feature type="compositionally biased region" description="Basic and acidic residues" evidence="1">
    <location>
        <begin position="84"/>
        <end position="100"/>
    </location>
</feature>
<reference evidence="2 3" key="1">
    <citation type="submission" date="2024-02" db="EMBL/GenBank/DDBJ databases">
        <authorList>
            <person name="Chen Y."/>
            <person name="Shah S."/>
            <person name="Dougan E. K."/>
            <person name="Thang M."/>
            <person name="Chan C."/>
        </authorList>
    </citation>
    <scope>NUCLEOTIDE SEQUENCE [LARGE SCALE GENOMIC DNA]</scope>
</reference>
<accession>A0ABP0J4R8</accession>
<comment type="caution">
    <text evidence="2">The sequence shown here is derived from an EMBL/GenBank/DDBJ whole genome shotgun (WGS) entry which is preliminary data.</text>
</comment>
<evidence type="ECO:0000256" key="1">
    <source>
        <dbReference type="SAM" id="MobiDB-lite"/>
    </source>
</evidence>
<evidence type="ECO:0000313" key="3">
    <source>
        <dbReference type="Proteomes" id="UP001642464"/>
    </source>
</evidence>
<dbReference type="InterPro" id="IPR038499">
    <property type="entry name" value="BRO1_sf"/>
</dbReference>
<feature type="compositionally biased region" description="Basic residues" evidence="1">
    <location>
        <begin position="1428"/>
        <end position="1438"/>
    </location>
</feature>
<sequence length="1641" mass="183456">MEARPVSRDDALRVEHGGGADAGGDGGGGGVRRTEAPDDVAMLLHALPRFCWPRCFKAIDFEEVAVDKTLEGTRGLHGPSGREGGTEGGHRTTRLKEEATRSQSRVEQTLRREDVDEAPNVLLSYLEHLIHLDQEATCDGLESEWSCVTAPASYSNTTLAGEIFSVIASLAVSLTFRARKTLERGADALDDEAFQDCIFDYRKAAGMFQHLSEVFDHEFTHARFQPDKTHSIEWSLEYLFSGEACSAVTQSVLLEVQILEAARVRVFETGRRAKAGRLKLATILLDNTLEAVAHLVRESKLLQHRFPKSLQLLLLGLGYLYRSEIAKADNKDGQSYIYLFLCKQAMHGIRGQFRVQVRRLVRTSDLSGAEAIFRNVSSLAEAAAGWRHRMHSRLLGKEAMQRDFLVSLMSRSRGGAALVLEPVPFDLTVSSSKVGVSHGAPLESKVSTSDQCSQSGNPRLEEASIVGEWKYGIERIREGHHQMSIRASLPSDKEKKKDFSKSTPSADDEVRMEVTKRIGTSIRFKKGEASSRTPDDKGSIRQRMARKRAPSFLKYVPELEQASERVFVGHNKFRVPTEEVLRKGRAQREVAACGLCEKTFLKSNLGGRTTKRAVAMIRHRWGAGSRASSCNNTFPSPALLYSPVEVCLFCEQFFTSCAFEAFWKAESSLQLRADEEPRQHVEETQQDKDVEQMILASIEKLTLQKFHTLTEHDRRGIVMSSLQLKNLNGDTFTNLALKGTPAQSSTFHDQAKFCALSAIDDNIFGNAARTKAEENAWWSVDLKHQCNISSVRIWCEKTHLRQEPLLVALSRTPFDEVASLEHTESQAEIKRLFLYQSRVLEWLPRHEPGDSPFRARYLKIVSKEAISLSLGQVQVLGTPVLELMPSRETSGLKREADLSLAGQLGSSLEQRVGEALAVFQFDVSGWRKLQVPAFFAACNLLRRSGPPTPERSPTLSTRDFAVNALRNCEQAYSYVETIQKLQMSLDWVLLSEMTQALDAPEVFKEFQAKISFEAKILAEEIDVVLIAEWQLSRLKDCFSAACDSIKGDIAKISGSSFGAMFCFGGAGFGFIEECVLLKRASKLGNLHSASEQLTKVNHVQKHGVDWICFALFILCGTQLLDVRRRVLGSLDKSSTIKQRPQSAETLSLNSGSDTLNQPDSDVQTGPTRRFGITKLGSLAMPRPASAVATLRTETSSMLQSLGRRVSSDKDLAKCQRRKLQAKKQVRGVIKALQTEESVVLRSRAGLVAEREPCALCEQKFSKENLPGRASGRALEIQLEEWANKFGKRNTRMPQVVLKNRRSSMAKYDFVKLCRFCNQFFVAKYNPGCESEDIEHLLGTATVRKAPLSTSCARNEFAAKAERKLTRIQRPFEEMPLSFLQPHVLATETKSTARPAPRARQEPNKTKAMSSRTELKSGSIKTHDGKAKAAPKVRRRRKSVTISQAIKAANNPKLRDVSQRNEPLQQAPCTKDMDEEHVSTCEPPQVRPPKGLTVRDFAKAMGLCLDTVARTVTKEIQALRRLETCAYGSIVHHDREHSQVLNPSSWRFLTVSEKIAHIAAIKLQTWQRMKCCRGKYLLRLCRQDVDAVAERVASFDRRAACDVMQMSSFLDQVSEDEARQRAHTYKLGSASVRRRRIDMEAL</sequence>
<organism evidence="2 3">
    <name type="scientific">Durusdinium trenchii</name>
    <dbReference type="NCBI Taxonomy" id="1381693"/>
    <lineage>
        <taxon>Eukaryota</taxon>
        <taxon>Sar</taxon>
        <taxon>Alveolata</taxon>
        <taxon>Dinophyceae</taxon>
        <taxon>Suessiales</taxon>
        <taxon>Symbiodiniaceae</taxon>
        <taxon>Durusdinium</taxon>
    </lineage>
</organism>
<dbReference type="Gene3D" id="2.60.120.260">
    <property type="entry name" value="Galactose-binding domain-like"/>
    <property type="match status" value="1"/>
</dbReference>
<keyword evidence="3" id="KW-1185">Reference proteome</keyword>
<dbReference type="Proteomes" id="UP001642464">
    <property type="component" value="Unassembled WGS sequence"/>
</dbReference>
<protein>
    <submittedName>
        <fullName evidence="2">Uncharacterized protein</fullName>
    </submittedName>
</protein>
<feature type="region of interest" description="Disordered" evidence="1">
    <location>
        <begin position="1388"/>
        <end position="1443"/>
    </location>
</feature>
<feature type="compositionally biased region" description="Basic and acidic residues" evidence="1">
    <location>
        <begin position="491"/>
        <end position="500"/>
    </location>
</feature>
<proteinExistence type="predicted"/>